<evidence type="ECO:0000313" key="3">
    <source>
        <dbReference type="Proteomes" id="UP000001312"/>
    </source>
</evidence>
<organism evidence="2 3">
    <name type="scientific">Sclerotinia sclerotiorum (strain ATCC 18683 / 1980 / Ss-1)</name>
    <name type="common">White mold</name>
    <name type="synonym">Whetzelinia sclerotiorum</name>
    <dbReference type="NCBI Taxonomy" id="665079"/>
    <lineage>
        <taxon>Eukaryota</taxon>
        <taxon>Fungi</taxon>
        <taxon>Dikarya</taxon>
        <taxon>Ascomycota</taxon>
        <taxon>Pezizomycotina</taxon>
        <taxon>Leotiomycetes</taxon>
        <taxon>Helotiales</taxon>
        <taxon>Sclerotiniaceae</taxon>
        <taxon>Sclerotinia</taxon>
    </lineage>
</organism>
<keyword evidence="3" id="KW-1185">Reference proteome</keyword>
<reference evidence="3" key="1">
    <citation type="journal article" date="2011" name="PLoS Genet.">
        <title>Genomic analysis of the necrotrophic fungal pathogens Sclerotinia sclerotiorum and Botrytis cinerea.</title>
        <authorList>
            <person name="Amselem J."/>
            <person name="Cuomo C.A."/>
            <person name="van Kan J.A."/>
            <person name="Viaud M."/>
            <person name="Benito E.P."/>
            <person name="Couloux A."/>
            <person name="Coutinho P.M."/>
            <person name="de Vries R.P."/>
            <person name="Dyer P.S."/>
            <person name="Fillinger S."/>
            <person name="Fournier E."/>
            <person name="Gout L."/>
            <person name="Hahn M."/>
            <person name="Kohn L."/>
            <person name="Lapalu N."/>
            <person name="Plummer K.M."/>
            <person name="Pradier J.M."/>
            <person name="Quevillon E."/>
            <person name="Sharon A."/>
            <person name="Simon A."/>
            <person name="ten Have A."/>
            <person name="Tudzynski B."/>
            <person name="Tudzynski P."/>
            <person name="Wincker P."/>
            <person name="Andrew M."/>
            <person name="Anthouard V."/>
            <person name="Beever R.E."/>
            <person name="Beffa R."/>
            <person name="Benoit I."/>
            <person name="Bouzid O."/>
            <person name="Brault B."/>
            <person name="Chen Z."/>
            <person name="Choquer M."/>
            <person name="Collemare J."/>
            <person name="Cotton P."/>
            <person name="Danchin E.G."/>
            <person name="Da Silva C."/>
            <person name="Gautier A."/>
            <person name="Giraud C."/>
            <person name="Giraud T."/>
            <person name="Gonzalez C."/>
            <person name="Grossetete S."/>
            <person name="Guldener U."/>
            <person name="Henrissat B."/>
            <person name="Howlett B.J."/>
            <person name="Kodira C."/>
            <person name="Kretschmer M."/>
            <person name="Lappartient A."/>
            <person name="Leroch M."/>
            <person name="Levis C."/>
            <person name="Mauceli E."/>
            <person name="Neuveglise C."/>
            <person name="Oeser B."/>
            <person name="Pearson M."/>
            <person name="Poulain J."/>
            <person name="Poussereau N."/>
            <person name="Quesneville H."/>
            <person name="Rascle C."/>
            <person name="Schumacher J."/>
            <person name="Segurens B."/>
            <person name="Sexton A."/>
            <person name="Silva E."/>
            <person name="Sirven C."/>
            <person name="Soanes D.M."/>
            <person name="Talbot N.J."/>
            <person name="Templeton M."/>
            <person name="Yandava C."/>
            <person name="Yarden O."/>
            <person name="Zeng Q."/>
            <person name="Rollins J.A."/>
            <person name="Lebrun M.H."/>
            <person name="Dickman M."/>
        </authorList>
    </citation>
    <scope>NUCLEOTIDE SEQUENCE [LARGE SCALE GENOMIC DNA]</scope>
    <source>
        <strain evidence="3">ATCC 18683 / 1980 / Ss-1</strain>
    </source>
</reference>
<proteinExistence type="predicted"/>
<dbReference type="InParanoid" id="A7EQP6"/>
<dbReference type="AlphaFoldDB" id="A7EQP6"/>
<evidence type="ECO:0000256" key="1">
    <source>
        <dbReference type="SAM" id="MobiDB-lite"/>
    </source>
</evidence>
<dbReference type="EMBL" id="CH476630">
    <property type="protein sequence ID" value="EDN91788.1"/>
    <property type="molecule type" value="Genomic_DNA"/>
</dbReference>
<accession>A7EQP6</accession>
<dbReference type="Proteomes" id="UP000001312">
    <property type="component" value="Unassembled WGS sequence"/>
</dbReference>
<dbReference type="RefSeq" id="XP_001591024.1">
    <property type="nucleotide sequence ID" value="XM_001590974.1"/>
</dbReference>
<sequence length="77" mass="8365">MIVSSELGTGGEEGGEDPDGFSYIEMSIDIVGLVYFGVGIREKGGEEEGKRGRGEERRGEERRGEERRGEKGREGTG</sequence>
<protein>
    <submittedName>
        <fullName evidence="2">Uncharacterized protein</fullName>
    </submittedName>
</protein>
<dbReference type="GeneID" id="5487415"/>
<evidence type="ECO:0000313" key="2">
    <source>
        <dbReference type="EMBL" id="EDN91788.1"/>
    </source>
</evidence>
<dbReference type="KEGG" id="ssl:SS1G_07649"/>
<gene>
    <name evidence="2" type="ORF">SS1G_07649</name>
</gene>
<feature type="region of interest" description="Disordered" evidence="1">
    <location>
        <begin position="1"/>
        <end position="21"/>
    </location>
</feature>
<name>A7EQP6_SCLS1</name>
<feature type="region of interest" description="Disordered" evidence="1">
    <location>
        <begin position="42"/>
        <end position="77"/>
    </location>
</feature>